<keyword evidence="4" id="KW-1185">Reference proteome</keyword>
<evidence type="ECO:0000256" key="1">
    <source>
        <dbReference type="ARBA" id="ARBA00022857"/>
    </source>
</evidence>
<dbReference type="Proteomes" id="UP000076738">
    <property type="component" value="Unassembled WGS sequence"/>
</dbReference>
<dbReference type="PRINTS" id="PR00081">
    <property type="entry name" value="GDHRDH"/>
</dbReference>
<dbReference type="PANTHER" id="PTHR43086">
    <property type="entry name" value="VERY-LONG-CHAIN 3-OXOOACYL-COA REDUCTASE"/>
    <property type="match status" value="1"/>
</dbReference>
<dbReference type="EMBL" id="KV417307">
    <property type="protein sequence ID" value="KZO92811.1"/>
    <property type="molecule type" value="Genomic_DNA"/>
</dbReference>
<dbReference type="Pfam" id="PF00106">
    <property type="entry name" value="adh_short"/>
    <property type="match status" value="1"/>
</dbReference>
<dbReference type="InterPro" id="IPR036291">
    <property type="entry name" value="NAD(P)-bd_dom_sf"/>
</dbReference>
<evidence type="ECO:0000313" key="3">
    <source>
        <dbReference type="EMBL" id="KZO92811.1"/>
    </source>
</evidence>
<dbReference type="GO" id="GO:0005783">
    <property type="term" value="C:endoplasmic reticulum"/>
    <property type="evidence" value="ECO:0007669"/>
    <property type="project" value="TreeGrafter"/>
</dbReference>
<keyword evidence="1" id="KW-0521">NADP</keyword>
<accession>A0A167INQ1</accession>
<evidence type="ECO:0000256" key="2">
    <source>
        <dbReference type="ARBA" id="ARBA00023002"/>
    </source>
</evidence>
<name>A0A167INQ1_CALVF</name>
<dbReference type="GO" id="GO:0016491">
    <property type="term" value="F:oxidoreductase activity"/>
    <property type="evidence" value="ECO:0007669"/>
    <property type="project" value="UniProtKB-KW"/>
</dbReference>
<dbReference type="Gene3D" id="3.40.50.720">
    <property type="entry name" value="NAD(P)-binding Rossmann-like Domain"/>
    <property type="match status" value="1"/>
</dbReference>
<evidence type="ECO:0000313" key="4">
    <source>
        <dbReference type="Proteomes" id="UP000076738"/>
    </source>
</evidence>
<organism evidence="3 4">
    <name type="scientific">Calocera viscosa (strain TUFC12733)</name>
    <dbReference type="NCBI Taxonomy" id="1330018"/>
    <lineage>
        <taxon>Eukaryota</taxon>
        <taxon>Fungi</taxon>
        <taxon>Dikarya</taxon>
        <taxon>Basidiomycota</taxon>
        <taxon>Agaricomycotina</taxon>
        <taxon>Dacrymycetes</taxon>
        <taxon>Dacrymycetales</taxon>
        <taxon>Dacrymycetaceae</taxon>
        <taxon>Calocera</taxon>
    </lineage>
</organism>
<gene>
    <name evidence="3" type="ORF">CALVIDRAFT_601268</name>
</gene>
<dbReference type="SUPFAM" id="SSF51735">
    <property type="entry name" value="NAD(P)-binding Rossmann-fold domains"/>
    <property type="match status" value="1"/>
</dbReference>
<protein>
    <submittedName>
        <fullName evidence="3">NAD(P)-binding protein</fullName>
    </submittedName>
</protein>
<reference evidence="3 4" key="1">
    <citation type="journal article" date="2016" name="Mol. Biol. Evol.">
        <title>Comparative Genomics of Early-Diverging Mushroom-Forming Fungi Provides Insights into the Origins of Lignocellulose Decay Capabilities.</title>
        <authorList>
            <person name="Nagy L.G."/>
            <person name="Riley R."/>
            <person name="Tritt A."/>
            <person name="Adam C."/>
            <person name="Daum C."/>
            <person name="Floudas D."/>
            <person name="Sun H."/>
            <person name="Yadav J.S."/>
            <person name="Pangilinan J."/>
            <person name="Larsson K.H."/>
            <person name="Matsuura K."/>
            <person name="Barry K."/>
            <person name="Labutti K."/>
            <person name="Kuo R."/>
            <person name="Ohm R.A."/>
            <person name="Bhattacharya S.S."/>
            <person name="Shirouzu T."/>
            <person name="Yoshinaga Y."/>
            <person name="Martin F.M."/>
            <person name="Grigoriev I.V."/>
            <person name="Hibbett D.S."/>
        </authorList>
    </citation>
    <scope>NUCLEOTIDE SEQUENCE [LARGE SCALE GENOMIC DNA]</scope>
    <source>
        <strain evidence="3 4">TUFC12733</strain>
    </source>
</reference>
<dbReference type="PANTHER" id="PTHR43086:SF2">
    <property type="entry name" value="HYDROXYSTEROID DEHYDROGENASE-LIKE PROTEIN 1"/>
    <property type="match status" value="1"/>
</dbReference>
<sequence length="307" mass="33917">MLPVLIPQWLALASLLTTTLLLYPSIRTILFFLHHHLLHRSALPRYLLSSNSYALITGASGGIGRSLAKELIERGFNVVLHGRSLKNLQEVQRELDALGTGREVRLWVRDAAAPWEPVGDAFDKLEITVLVNCVGGTEPPTVLFDQQDPAYLAGVVNTNALFPFHLTGALLPQLRLLPRALVLFIGSKAGEFPAPRLAGYCSSKAFLELFARCMDADERLSAHSGVSVQFLQTGRVRTKSHLFEKGWDVPSADEYARAALHAVGVGRWKVHPYWGHGLMGGAMTLVSAGFVERKIWSMNMSLEEKRE</sequence>
<proteinExistence type="predicted"/>
<dbReference type="STRING" id="1330018.A0A167INQ1"/>
<dbReference type="InterPro" id="IPR002347">
    <property type="entry name" value="SDR_fam"/>
</dbReference>
<keyword evidence="2" id="KW-0560">Oxidoreductase</keyword>
<dbReference type="OrthoDB" id="47007at2759"/>
<dbReference type="AlphaFoldDB" id="A0A167INQ1"/>
<dbReference type="GO" id="GO:0030497">
    <property type="term" value="P:fatty acid elongation"/>
    <property type="evidence" value="ECO:0007669"/>
    <property type="project" value="TreeGrafter"/>
</dbReference>